<evidence type="ECO:0000256" key="3">
    <source>
        <dbReference type="ARBA" id="ARBA00023027"/>
    </source>
</evidence>
<dbReference type="InterPro" id="IPR015590">
    <property type="entry name" value="Aldehyde_DH_dom"/>
</dbReference>
<dbReference type="PROSITE" id="PS00070">
    <property type="entry name" value="ALDEHYDE_DEHYDR_CYS"/>
    <property type="match status" value="1"/>
</dbReference>
<dbReference type="Gene3D" id="3.40.309.10">
    <property type="entry name" value="Aldehyde Dehydrogenase, Chain A, domain 2"/>
    <property type="match status" value="1"/>
</dbReference>
<keyword evidence="3" id="KW-0520">NAD</keyword>
<dbReference type="InterPro" id="IPR016162">
    <property type="entry name" value="Ald_DH_N"/>
</dbReference>
<evidence type="ECO:0000313" key="6">
    <source>
        <dbReference type="Proteomes" id="UP000036196"/>
    </source>
</evidence>
<evidence type="ECO:0000256" key="1">
    <source>
        <dbReference type="ARBA" id="ARBA00009986"/>
    </source>
</evidence>
<dbReference type="AlphaFoldDB" id="A0A0J5LAJ9"/>
<dbReference type="RefSeq" id="WP_048278175.1">
    <property type="nucleotide sequence ID" value="NZ_JALLDC010000001.1"/>
</dbReference>
<accession>A0A0J5LAJ9</accession>
<dbReference type="InterPro" id="IPR029510">
    <property type="entry name" value="Ald_DH_CS_GLU"/>
</dbReference>
<proteinExistence type="inferred from homology"/>
<sequence length="499" mass="53809">MSDTQVARLASVEQFLTREHGNFIDGRQQASSGEQRLTVWDPATGRAIATTADASREDVDSAVASAWRAFVDRRWSGRLPAERERILLRFADLVEQHGEELAQLETLEQGKSINISRAVEVGSAVNWMRYTAGLTTKIAGQTLDVSIPMPPGARYQAWTRKEPVGVVAGIVPWNFPLMIALWKIMPALAAGCSIVIKPSETTPLTALRLAELAIEAGVPEGIFNVITGSGAVCGAALTSHPQVAKVSFTGSTLTGKHIARTAADRLTRVTLELGGKNPAIVLKDADPQWVIEGLMAGSFLNQGQVCAASSRLYIEAPIFDTLVAGFEQALKSLTVGPGMSERAQINALASWAHCEKVAGFLHEAEQSRAELIRGGAVPEGDGYYIQPTLVVNPDAALRLTREEVFGPVVNLVRVADGEEALRLANDTEYGLTASVWTKDLSQALGYSERLQAGTVWVNTHTLIDPNLPFGGMKQSGTGRDFGTDWLDGWCETKSVCVRY</sequence>
<protein>
    <submittedName>
        <fullName evidence="5">Aldehyde dehydrogenase</fullName>
    </submittedName>
</protein>
<dbReference type="eggNOG" id="COG1012">
    <property type="taxonomic scope" value="Bacteria"/>
</dbReference>
<reference evidence="5 6" key="1">
    <citation type="submission" date="2015-05" db="EMBL/GenBank/DDBJ databases">
        <title>Genome sequences of Pluralibacter gergoviae.</title>
        <authorList>
            <person name="Greninger A.L."/>
            <person name="Miller S."/>
        </authorList>
    </citation>
    <scope>NUCLEOTIDE SEQUENCE [LARGE SCALE GENOMIC DNA]</scope>
    <source>
        <strain evidence="5 6">JS81F13</strain>
    </source>
</reference>
<gene>
    <name evidence="5" type="ORF">ABW06_03105</name>
</gene>
<dbReference type="STRING" id="61647.LG71_17900"/>
<keyword evidence="2 4" id="KW-0560">Oxidoreductase</keyword>
<dbReference type="InterPro" id="IPR016160">
    <property type="entry name" value="Ald_DH_CS_CYS"/>
</dbReference>
<dbReference type="InterPro" id="IPR016163">
    <property type="entry name" value="Ald_DH_C"/>
</dbReference>
<dbReference type="PANTHER" id="PTHR11699">
    <property type="entry name" value="ALDEHYDE DEHYDROGENASE-RELATED"/>
    <property type="match status" value="1"/>
</dbReference>
<dbReference type="GO" id="GO:0016620">
    <property type="term" value="F:oxidoreductase activity, acting on the aldehyde or oxo group of donors, NAD or NADP as acceptor"/>
    <property type="evidence" value="ECO:0007669"/>
    <property type="project" value="InterPro"/>
</dbReference>
<dbReference type="PROSITE" id="PS00687">
    <property type="entry name" value="ALDEHYDE_DEHYDR_GLU"/>
    <property type="match status" value="1"/>
</dbReference>
<dbReference type="Proteomes" id="UP000036196">
    <property type="component" value="Unassembled WGS sequence"/>
</dbReference>
<dbReference type="PATRIC" id="fig|61647.15.peg.2938"/>
<evidence type="ECO:0000313" key="5">
    <source>
        <dbReference type="EMBL" id="KMK15610.1"/>
    </source>
</evidence>
<dbReference type="Pfam" id="PF00171">
    <property type="entry name" value="Aldedh"/>
    <property type="match status" value="1"/>
</dbReference>
<keyword evidence="6" id="KW-1185">Reference proteome</keyword>
<organism evidence="5 6">
    <name type="scientific">Pluralibacter gergoviae</name>
    <name type="common">Enterobacter gergoviae</name>
    <dbReference type="NCBI Taxonomy" id="61647"/>
    <lineage>
        <taxon>Bacteria</taxon>
        <taxon>Pseudomonadati</taxon>
        <taxon>Pseudomonadota</taxon>
        <taxon>Gammaproteobacteria</taxon>
        <taxon>Enterobacterales</taxon>
        <taxon>Enterobacteriaceae</taxon>
        <taxon>Pluralibacter</taxon>
    </lineage>
</organism>
<dbReference type="Gene3D" id="3.40.605.10">
    <property type="entry name" value="Aldehyde Dehydrogenase, Chain A, domain 1"/>
    <property type="match status" value="1"/>
</dbReference>
<dbReference type="FunFam" id="3.40.605.10:FF:000007">
    <property type="entry name" value="NAD/NADP-dependent betaine aldehyde dehydrogenase"/>
    <property type="match status" value="1"/>
</dbReference>
<evidence type="ECO:0000256" key="4">
    <source>
        <dbReference type="RuleBase" id="RU003345"/>
    </source>
</evidence>
<dbReference type="SUPFAM" id="SSF53720">
    <property type="entry name" value="ALDH-like"/>
    <property type="match status" value="1"/>
</dbReference>
<name>A0A0J5LAJ9_PLUGE</name>
<comment type="caution">
    <text evidence="5">The sequence shown here is derived from an EMBL/GenBank/DDBJ whole genome shotgun (WGS) entry which is preliminary data.</text>
</comment>
<dbReference type="InterPro" id="IPR016161">
    <property type="entry name" value="Ald_DH/histidinol_DH"/>
</dbReference>
<dbReference type="EMBL" id="LDZF01000003">
    <property type="protein sequence ID" value="KMK15610.1"/>
    <property type="molecule type" value="Genomic_DNA"/>
</dbReference>
<evidence type="ECO:0000256" key="2">
    <source>
        <dbReference type="ARBA" id="ARBA00023002"/>
    </source>
</evidence>
<comment type="similarity">
    <text evidence="1 4">Belongs to the aldehyde dehydrogenase family.</text>
</comment>